<dbReference type="PANTHER" id="PTHR43157">
    <property type="entry name" value="PHOSPHATIDYLINOSITOL-GLYCAN BIOSYNTHESIS CLASS F PROTEIN-RELATED"/>
    <property type="match status" value="1"/>
</dbReference>
<protein>
    <submittedName>
        <fullName evidence="2">Uncharacterized protein</fullName>
    </submittedName>
</protein>
<dbReference type="PANTHER" id="PTHR43157:SF31">
    <property type="entry name" value="PHOSPHATIDYLINOSITOL-GLYCAN BIOSYNTHESIS CLASS F PROTEIN"/>
    <property type="match status" value="1"/>
</dbReference>
<evidence type="ECO:0000256" key="1">
    <source>
        <dbReference type="ARBA" id="ARBA00023002"/>
    </source>
</evidence>
<dbReference type="EMBL" id="JBEDNZ010000003">
    <property type="protein sequence ID" value="KAL0849725.1"/>
    <property type="molecule type" value="Genomic_DNA"/>
</dbReference>
<dbReference type="InterPro" id="IPR002347">
    <property type="entry name" value="SDR_fam"/>
</dbReference>
<accession>A0ABD0TKB3</accession>
<dbReference type="AlphaFoldDB" id="A0ABD0TKB3"/>
<dbReference type="Proteomes" id="UP001549921">
    <property type="component" value="Unassembled WGS sequence"/>
</dbReference>
<sequence length="319" mass="35941">MYSTIARLYLFLKFAVIIIFETVTLGKARCKCKTKLDGKVALITGGNSGIGLETARDLARRGATVIIASRNIEKSEAAVKDIIKTTGNKEVHFKSLNLLKFSSIIKFADEFNKEYHRLDVLVNNSGTTLYKQNLSEDGVERLIQINYVGPFLLTNLLMHKLIASKPSRIVIVSSKANEFHEIDPDDIAGVKPLGVWTRYSNSKLYNILWAKALAKRLPEGVTANAIHPGIVKTEIFNTMPERMKRVVLWVISVFFKNAEEGAQTTIHACVAPELELVSGEYFEECRIKLANKVTRDEKLVDYVWENTMKLVNDRLPRPL</sequence>
<comment type="caution">
    <text evidence="2">The sequence shown here is derived from an EMBL/GenBank/DDBJ whole genome shotgun (WGS) entry which is preliminary data.</text>
</comment>
<organism evidence="2 3">
    <name type="scientific">Loxostege sticticalis</name>
    <name type="common">Beet webworm moth</name>
    <dbReference type="NCBI Taxonomy" id="481309"/>
    <lineage>
        <taxon>Eukaryota</taxon>
        <taxon>Metazoa</taxon>
        <taxon>Ecdysozoa</taxon>
        <taxon>Arthropoda</taxon>
        <taxon>Hexapoda</taxon>
        <taxon>Insecta</taxon>
        <taxon>Pterygota</taxon>
        <taxon>Neoptera</taxon>
        <taxon>Endopterygota</taxon>
        <taxon>Lepidoptera</taxon>
        <taxon>Glossata</taxon>
        <taxon>Ditrysia</taxon>
        <taxon>Pyraloidea</taxon>
        <taxon>Crambidae</taxon>
        <taxon>Pyraustinae</taxon>
        <taxon>Loxostege</taxon>
    </lineage>
</organism>
<reference evidence="2 3" key="1">
    <citation type="submission" date="2024-06" db="EMBL/GenBank/DDBJ databases">
        <title>A chromosome-level genome assembly of beet webworm, Loxostege sticticalis.</title>
        <authorList>
            <person name="Zhang Y."/>
        </authorList>
    </citation>
    <scope>NUCLEOTIDE SEQUENCE [LARGE SCALE GENOMIC DNA]</scope>
    <source>
        <strain evidence="2">AQ028</strain>
        <tissue evidence="2">Male pupae</tissue>
    </source>
</reference>
<dbReference type="CDD" id="cd05327">
    <property type="entry name" value="retinol-DH_like_SDR_c_like"/>
    <property type="match status" value="1"/>
</dbReference>
<dbReference type="Gene3D" id="3.40.50.720">
    <property type="entry name" value="NAD(P)-binding Rossmann-like Domain"/>
    <property type="match status" value="1"/>
</dbReference>
<keyword evidence="1" id="KW-0560">Oxidoreductase</keyword>
<evidence type="ECO:0000313" key="3">
    <source>
        <dbReference type="Proteomes" id="UP001549921"/>
    </source>
</evidence>
<gene>
    <name evidence="2" type="ORF">ABMA28_011683</name>
</gene>
<dbReference type="PRINTS" id="PR00081">
    <property type="entry name" value="GDHRDH"/>
</dbReference>
<proteinExistence type="predicted"/>
<dbReference type="InterPro" id="IPR036291">
    <property type="entry name" value="NAD(P)-bd_dom_sf"/>
</dbReference>
<evidence type="ECO:0000313" key="2">
    <source>
        <dbReference type="EMBL" id="KAL0849725.1"/>
    </source>
</evidence>
<dbReference type="GO" id="GO:0016491">
    <property type="term" value="F:oxidoreductase activity"/>
    <property type="evidence" value="ECO:0007669"/>
    <property type="project" value="UniProtKB-KW"/>
</dbReference>
<dbReference type="Pfam" id="PF00106">
    <property type="entry name" value="adh_short"/>
    <property type="match status" value="1"/>
</dbReference>
<name>A0ABD0TKB3_LOXSC</name>
<dbReference type="SUPFAM" id="SSF51735">
    <property type="entry name" value="NAD(P)-binding Rossmann-fold domains"/>
    <property type="match status" value="1"/>
</dbReference>